<dbReference type="AlphaFoldDB" id="A0A1E7U2T9"/>
<dbReference type="PANTHER" id="PTHR42708:SF1">
    <property type="entry name" value="GLIDING MOTILITY PROTEIN MGLA"/>
    <property type="match status" value="1"/>
</dbReference>
<dbReference type="EMBL" id="CP023284">
    <property type="protein sequence ID" value="ATA56053.1"/>
    <property type="molecule type" value="Genomic_DNA"/>
</dbReference>
<dbReference type="Proteomes" id="UP000217154">
    <property type="component" value="Chromosome"/>
</dbReference>
<proteinExistence type="inferred from homology"/>
<dbReference type="EMBL" id="JAUSRR010000008">
    <property type="protein sequence ID" value="MDP9925621.1"/>
    <property type="molecule type" value="Genomic_DNA"/>
</dbReference>
<dbReference type="InterPro" id="IPR052705">
    <property type="entry name" value="Gliding_Motility_GTPase"/>
</dbReference>
<dbReference type="STRING" id="436515.GCA_001752345_05436"/>
<name>A0A1E7U2T9_9BURK</name>
<keyword evidence="4" id="KW-0342">GTP-binding</keyword>
<reference evidence="5 7" key="1">
    <citation type="submission" date="2017-09" db="EMBL/GenBank/DDBJ databases">
        <title>The diverse metabolic capabilities of V. boronicumulans make it an excellent choice for continued studies on novel biodegradation.</title>
        <authorList>
            <person name="Sun S."/>
        </authorList>
    </citation>
    <scope>NUCLEOTIDE SEQUENCE [LARGE SCALE GENOMIC DNA]</scope>
    <source>
        <strain evidence="5 7">J1</strain>
    </source>
</reference>
<keyword evidence="2" id="KW-0547">Nucleotide-binding</keyword>
<keyword evidence="6" id="KW-0675">Receptor</keyword>
<dbReference type="GeneID" id="82267047"/>
<dbReference type="GO" id="GO:0005525">
    <property type="term" value="F:GTP binding"/>
    <property type="evidence" value="ECO:0007669"/>
    <property type="project" value="UniProtKB-KW"/>
</dbReference>
<dbReference type="KEGG" id="vbo:CKY39_24520"/>
<keyword evidence="3" id="KW-0378">Hydrolase</keyword>
<dbReference type="Pfam" id="PF03029">
    <property type="entry name" value="ATP_bind_1"/>
    <property type="match status" value="1"/>
</dbReference>
<dbReference type="PANTHER" id="PTHR42708">
    <property type="entry name" value="ATP/GTP-BINDING PROTEIN-RELATED"/>
    <property type="match status" value="1"/>
</dbReference>
<evidence type="ECO:0000313" key="5">
    <source>
        <dbReference type="EMBL" id="ATA56053.1"/>
    </source>
</evidence>
<sequence>MTVEHKILFTGTMGAGKTTAIAGVSEIPPVSTDVRNSDTSVAKATTTVGLDYGELTLDNGEKLRLYGTPGQMRFDFMWRILGRGALGVVILVDNSRPDPLADLDIYLDGFAELIAQTACVVAVGRMETHPSPGIDAYARRMEAKGVVCPVLPANVTDAQQVVQLLELLLLQLEV</sequence>
<reference evidence="6" key="2">
    <citation type="submission" date="2023-07" db="EMBL/GenBank/DDBJ databases">
        <title>Sorghum-associated microbial communities from plants grown in Nebraska, USA.</title>
        <authorList>
            <person name="Schachtman D."/>
        </authorList>
    </citation>
    <scope>NUCLEOTIDE SEQUENCE</scope>
    <source>
        <strain evidence="6">DS2795</strain>
    </source>
</reference>
<accession>A0A1E7U2T9</accession>
<evidence type="ECO:0000256" key="3">
    <source>
        <dbReference type="ARBA" id="ARBA00022801"/>
    </source>
</evidence>
<protein>
    <submittedName>
        <fullName evidence="5">GTP-binding protein</fullName>
    </submittedName>
    <submittedName>
        <fullName evidence="6">Signal recognition particle receptor subunit beta</fullName>
    </submittedName>
</protein>
<gene>
    <name evidence="5" type="ORF">CKY39_24520</name>
    <name evidence="6" type="ORF">J2W25_004664</name>
</gene>
<dbReference type="InterPro" id="IPR027417">
    <property type="entry name" value="P-loop_NTPase"/>
</dbReference>
<comment type="similarity">
    <text evidence="1">Belongs to the GPN-loop GTPase family.</text>
</comment>
<dbReference type="RefSeq" id="WP_062469903.1">
    <property type="nucleotide sequence ID" value="NZ_BKDH01000001.1"/>
</dbReference>
<dbReference type="Proteomes" id="UP001244295">
    <property type="component" value="Unassembled WGS sequence"/>
</dbReference>
<dbReference type="SUPFAM" id="SSF52540">
    <property type="entry name" value="P-loop containing nucleoside triphosphate hydrolases"/>
    <property type="match status" value="1"/>
</dbReference>
<dbReference type="OrthoDB" id="4319884at2"/>
<organism evidence="5 7">
    <name type="scientific">Variovorax boronicumulans</name>
    <dbReference type="NCBI Taxonomy" id="436515"/>
    <lineage>
        <taxon>Bacteria</taxon>
        <taxon>Pseudomonadati</taxon>
        <taxon>Pseudomonadota</taxon>
        <taxon>Betaproteobacteria</taxon>
        <taxon>Burkholderiales</taxon>
        <taxon>Comamonadaceae</taxon>
        <taxon>Variovorax</taxon>
    </lineage>
</organism>
<evidence type="ECO:0000256" key="4">
    <source>
        <dbReference type="ARBA" id="ARBA00023134"/>
    </source>
</evidence>
<dbReference type="InterPro" id="IPR004130">
    <property type="entry name" value="Gpn"/>
</dbReference>
<evidence type="ECO:0000313" key="7">
    <source>
        <dbReference type="Proteomes" id="UP000217154"/>
    </source>
</evidence>
<evidence type="ECO:0000256" key="2">
    <source>
        <dbReference type="ARBA" id="ARBA00022741"/>
    </source>
</evidence>
<dbReference type="Gene3D" id="3.40.50.300">
    <property type="entry name" value="P-loop containing nucleotide triphosphate hydrolases"/>
    <property type="match status" value="1"/>
</dbReference>
<dbReference type="GO" id="GO:0016787">
    <property type="term" value="F:hydrolase activity"/>
    <property type="evidence" value="ECO:0007669"/>
    <property type="project" value="UniProtKB-KW"/>
</dbReference>
<evidence type="ECO:0000256" key="1">
    <source>
        <dbReference type="ARBA" id="ARBA00005290"/>
    </source>
</evidence>
<evidence type="ECO:0000313" key="6">
    <source>
        <dbReference type="EMBL" id="MDP9925621.1"/>
    </source>
</evidence>